<evidence type="ECO:0000259" key="1">
    <source>
        <dbReference type="SMART" id="SM00858"/>
    </source>
</evidence>
<keyword evidence="3" id="KW-1185">Reference proteome</keyword>
<dbReference type="CDD" id="cd11614">
    <property type="entry name" value="SAF_CpaB_FlgA_like"/>
    <property type="match status" value="1"/>
</dbReference>
<comment type="caution">
    <text evidence="2">The sequence shown here is derived from an EMBL/GenBank/DDBJ whole genome shotgun (WGS) entry which is preliminary data.</text>
</comment>
<dbReference type="Proteomes" id="UP000681526">
    <property type="component" value="Unassembled WGS sequence"/>
</dbReference>
<dbReference type="SMART" id="SM00858">
    <property type="entry name" value="SAF"/>
    <property type="match status" value="1"/>
</dbReference>
<evidence type="ECO:0000313" key="3">
    <source>
        <dbReference type="Proteomes" id="UP000681526"/>
    </source>
</evidence>
<name>A0ABN7RMH0_THEXY</name>
<sequence length="246" mass="26805">MNRRRNLAISAAAAVLAGVLIYCIHELQLRQIELQETVQVVVPVRFIPAGERLSADALGMKTITKAAFMPGMVTDLHAVAGMETAVPLGRDEPVLDWKLDRFRLLPKRGESTFQIPKDYILSVSNGLRAGDKALVYASGEGIESGRLFPEPVTVAAVKTPANLEVDDPQHTGLVSRASGDYEQLYLSRRDANGSIDAVNLNLTEEQWLRIDNLCRSGKVKLVIAYVPDSHENTAADAGKAEEVEVS</sequence>
<dbReference type="EMBL" id="CAJRAY010000005">
    <property type="protein sequence ID" value="CAG5077308.1"/>
    <property type="molecule type" value="Genomic_DNA"/>
</dbReference>
<proteinExistence type="predicted"/>
<dbReference type="InterPro" id="IPR013974">
    <property type="entry name" value="SAF"/>
</dbReference>
<dbReference type="Pfam" id="PF08666">
    <property type="entry name" value="SAF"/>
    <property type="match status" value="1"/>
</dbReference>
<dbReference type="RefSeq" id="WP_015255734.1">
    <property type="nucleotide sequence ID" value="NZ_CAJRAY010000005.1"/>
</dbReference>
<organism evidence="2 3">
    <name type="scientific">Thermobacillus xylanilyticus</name>
    <dbReference type="NCBI Taxonomy" id="76633"/>
    <lineage>
        <taxon>Bacteria</taxon>
        <taxon>Bacillati</taxon>
        <taxon>Bacillota</taxon>
        <taxon>Bacilli</taxon>
        <taxon>Bacillales</taxon>
        <taxon>Paenibacillaceae</taxon>
        <taxon>Thermobacillus</taxon>
    </lineage>
</organism>
<evidence type="ECO:0000313" key="2">
    <source>
        <dbReference type="EMBL" id="CAG5077308.1"/>
    </source>
</evidence>
<feature type="domain" description="SAF" evidence="1">
    <location>
        <begin position="38"/>
        <end position="100"/>
    </location>
</feature>
<gene>
    <name evidence="2" type="primary">txxe 169</name>
    <name evidence="2" type="ORF">TXXE_01410</name>
</gene>
<protein>
    <submittedName>
        <fullName evidence="2">SAF domain protein</fullName>
    </submittedName>
</protein>
<accession>A0ABN7RMH0</accession>
<reference evidence="2 3" key="1">
    <citation type="submission" date="2021-04" db="EMBL/GenBank/DDBJ databases">
        <authorList>
            <person name="Rakotoarivonina H."/>
        </authorList>
    </citation>
    <scope>NUCLEOTIDE SEQUENCE [LARGE SCALE GENOMIC DNA]</scope>
    <source>
        <strain evidence="2 3">XE</strain>
    </source>
</reference>